<dbReference type="EMBL" id="CP002665">
    <property type="protein sequence ID" value="AEI11819.1"/>
    <property type="molecule type" value="Genomic_DNA"/>
</dbReference>
<organism evidence="1 2">
    <name type="scientific">Cellulomonas gilvus (strain ATCC 13127 / NRRL B-14078)</name>
    <name type="common">Cellvibrio gilvus</name>
    <dbReference type="NCBI Taxonomy" id="593907"/>
    <lineage>
        <taxon>Bacteria</taxon>
        <taxon>Bacillati</taxon>
        <taxon>Actinomycetota</taxon>
        <taxon>Actinomycetes</taxon>
        <taxon>Micrococcales</taxon>
        <taxon>Cellulomonadaceae</taxon>
        <taxon>Cellulomonas</taxon>
    </lineage>
</organism>
<keyword evidence="2" id="KW-1185">Reference proteome</keyword>
<dbReference type="InterPro" id="IPR046075">
    <property type="entry name" value="DUF6093"/>
</dbReference>
<dbReference type="Proteomes" id="UP000000485">
    <property type="component" value="Chromosome"/>
</dbReference>
<dbReference type="HOGENOM" id="CLU_1802626_0_0_11"/>
<gene>
    <name evidence="1" type="ordered locus">Celgi_1300</name>
</gene>
<proteinExistence type="predicted"/>
<evidence type="ECO:0000313" key="1">
    <source>
        <dbReference type="EMBL" id="AEI11819.1"/>
    </source>
</evidence>
<dbReference type="AlphaFoldDB" id="F8A2G2"/>
<dbReference type="KEGG" id="cga:Celgi_1300"/>
<accession>F8A2G2</accession>
<dbReference type="STRING" id="593907.Celgi_1300"/>
<sequence length="143" mass="15100">MVILGDAIAAELPGLRAEAEARMRDTCAVRRVTGTATDAAGNVTPTLSEPVYGPGLAPHAGKCRVQATAAQEQTASLAEHTMTLQRYTVHVPVAAFEPAVGDVITIVDAVDDEHLAGRTFRVVALLHKSQATAYRLGVQEVTR</sequence>
<dbReference type="Pfam" id="PF19586">
    <property type="entry name" value="DUF6093"/>
    <property type="match status" value="1"/>
</dbReference>
<evidence type="ECO:0000313" key="2">
    <source>
        <dbReference type="Proteomes" id="UP000000485"/>
    </source>
</evidence>
<name>F8A2G2_CELGA</name>
<protein>
    <recommendedName>
        <fullName evidence="3">Phage associated protein</fullName>
    </recommendedName>
</protein>
<reference evidence="2" key="1">
    <citation type="submission" date="2011-04" db="EMBL/GenBank/DDBJ databases">
        <title>Complete sequence of Cellvibrio gilvus ATCC 13127.</title>
        <authorList>
            <person name="Lucas S."/>
            <person name="Han J."/>
            <person name="Lapidus A."/>
            <person name="Cheng J.-F."/>
            <person name="Goodwin L."/>
            <person name="Pitluck S."/>
            <person name="Peters L."/>
            <person name="Munk A."/>
            <person name="Detter J.C."/>
            <person name="Han C."/>
            <person name="Tapia R."/>
            <person name="Land M."/>
            <person name="Hauser L."/>
            <person name="Kyrpides N."/>
            <person name="Ivanova N."/>
            <person name="Ovchinnikova G."/>
            <person name="Pagani I."/>
            <person name="Mead D."/>
            <person name="Brumm P."/>
            <person name="Woyke T."/>
        </authorList>
    </citation>
    <scope>NUCLEOTIDE SEQUENCE [LARGE SCALE GENOMIC DNA]</scope>
    <source>
        <strain evidence="2">ATCC 13127 / NRRL B-14078</strain>
    </source>
</reference>
<evidence type="ECO:0008006" key="3">
    <source>
        <dbReference type="Google" id="ProtNLM"/>
    </source>
</evidence>
<dbReference type="eggNOG" id="ENOG50348MB">
    <property type="taxonomic scope" value="Bacteria"/>
</dbReference>